<dbReference type="RefSeq" id="WP_354446403.1">
    <property type="nucleotide sequence ID" value="NZ_JBEPSH010000007.1"/>
</dbReference>
<dbReference type="PANTHER" id="PTHR30006">
    <property type="entry name" value="THIAMINE-BINDING PERIPLASMIC PROTEIN-RELATED"/>
    <property type="match status" value="1"/>
</dbReference>
<dbReference type="PROSITE" id="PS51318">
    <property type="entry name" value="TAT"/>
    <property type="match status" value="1"/>
</dbReference>
<keyword evidence="3" id="KW-1185">Reference proteome</keyword>
<gene>
    <name evidence="2" type="ORF">ABIE13_003955</name>
</gene>
<organism evidence="2 3">
    <name type="scientific">Ottowia thiooxydans</name>
    <dbReference type="NCBI Taxonomy" id="219182"/>
    <lineage>
        <taxon>Bacteria</taxon>
        <taxon>Pseudomonadati</taxon>
        <taxon>Pseudomonadota</taxon>
        <taxon>Betaproteobacteria</taxon>
        <taxon>Burkholderiales</taxon>
        <taxon>Comamonadaceae</taxon>
        <taxon>Ottowia</taxon>
    </lineage>
</organism>
<proteinExistence type="predicted"/>
<accession>A0ABV2QCR9</accession>
<evidence type="ECO:0000313" key="3">
    <source>
        <dbReference type="Proteomes" id="UP001549320"/>
    </source>
</evidence>
<dbReference type="Pfam" id="PF13343">
    <property type="entry name" value="SBP_bac_6"/>
    <property type="match status" value="1"/>
</dbReference>
<dbReference type="Gene3D" id="3.40.190.10">
    <property type="entry name" value="Periplasmic binding protein-like II"/>
    <property type="match status" value="2"/>
</dbReference>
<comment type="caution">
    <text evidence="2">The sequence shown here is derived from an EMBL/GenBank/DDBJ whole genome shotgun (WGS) entry which is preliminary data.</text>
</comment>
<dbReference type="PANTHER" id="PTHR30006:SF2">
    <property type="entry name" value="ABC TRANSPORTER SUBSTRATE-BINDING PROTEIN"/>
    <property type="match status" value="1"/>
</dbReference>
<dbReference type="EMBL" id="JBEPSH010000007">
    <property type="protein sequence ID" value="MET4578839.1"/>
    <property type="molecule type" value="Genomic_DNA"/>
</dbReference>
<keyword evidence="1" id="KW-0732">Signal</keyword>
<dbReference type="InterPro" id="IPR006311">
    <property type="entry name" value="TAT_signal"/>
</dbReference>
<protein>
    <submittedName>
        <fullName evidence="2">Spermidine/putrescine transport system substrate-binding protein</fullName>
    </submittedName>
</protein>
<dbReference type="NCBIfam" id="TIGR01409">
    <property type="entry name" value="TAT_signal_seq"/>
    <property type="match status" value="1"/>
</dbReference>
<sequence length="355" mass="38390">MTASTRIPVSRRHFLGGLGVAGASLTLSPWVHAQSSERLVAMAIPGTWERSARSVVAPAFKKKMGADVTVSPALIVDALAKLSASKGQPPFDVVMMDEPAEINAKSQGLLASLPVDRIPNLAKVPKQLIGADGMGVMSAMQVFGIAYNPKTIKTPPKSWEELWSPAYKGRVLISGPDTTIGATWMVELARMNGGSEKNLEPAWKMLEKLRPNLATIPANPGAVGPLFQQGQADIALGFLSVVEPLRLRGVDVAIAKPDTGWGLVSNIVHITNGTRNMEHAAAYVNTLLDTQVQEQLALEPYYSVPSNREVAFTGALAGVASNQAELLQRRSIDWVSIAAQRRDLIDRFNREFRRR</sequence>
<evidence type="ECO:0000256" key="1">
    <source>
        <dbReference type="ARBA" id="ARBA00022729"/>
    </source>
</evidence>
<dbReference type="InterPro" id="IPR019546">
    <property type="entry name" value="TAT_signal_bac_arc"/>
</dbReference>
<dbReference type="Proteomes" id="UP001549320">
    <property type="component" value="Unassembled WGS sequence"/>
</dbReference>
<evidence type="ECO:0000313" key="2">
    <source>
        <dbReference type="EMBL" id="MET4578839.1"/>
    </source>
</evidence>
<reference evidence="2 3" key="1">
    <citation type="submission" date="2024-06" db="EMBL/GenBank/DDBJ databases">
        <title>Sorghum-associated microbial communities from plants grown in Nebraska, USA.</title>
        <authorList>
            <person name="Schachtman D."/>
        </authorList>
    </citation>
    <scope>NUCLEOTIDE SEQUENCE [LARGE SCALE GENOMIC DNA]</scope>
    <source>
        <strain evidence="2 3">2709</strain>
    </source>
</reference>
<name>A0ABV2QCR9_9BURK</name>
<dbReference type="SUPFAM" id="SSF53850">
    <property type="entry name" value="Periplasmic binding protein-like II"/>
    <property type="match status" value="1"/>
</dbReference>